<dbReference type="KEGG" id="csty:KN1_04150"/>
<keyword evidence="2" id="KW-1185">Reference proteome</keyword>
<organism evidence="1 2">
    <name type="scientific">Stygiolobus caldivivus</name>
    <dbReference type="NCBI Taxonomy" id="2824673"/>
    <lineage>
        <taxon>Archaea</taxon>
        <taxon>Thermoproteota</taxon>
        <taxon>Thermoprotei</taxon>
        <taxon>Sulfolobales</taxon>
        <taxon>Sulfolobaceae</taxon>
        <taxon>Stygiolobus</taxon>
    </lineage>
</organism>
<dbReference type="AlphaFoldDB" id="A0A8D5ZDH7"/>
<reference evidence="1 2" key="1">
    <citation type="submission" date="2021-04" db="EMBL/GenBank/DDBJ databases">
        <title>Complete genome sequence of Stygiolobus sp. KN-1.</title>
        <authorList>
            <person name="Nakamura K."/>
            <person name="Sakai H."/>
            <person name="Kurosawa N."/>
        </authorList>
    </citation>
    <scope>NUCLEOTIDE SEQUENCE [LARGE SCALE GENOMIC DNA]</scope>
    <source>
        <strain evidence="1 2">KN-1</strain>
    </source>
</reference>
<sequence length="115" mass="13252">MQLYDYLKKRGFEIEETVDNITVKMESYTFFIDKKGNEIILPIPLPTGKETLDDLVEMGIKYARGSRIAQGLGSPLEYEIKDSNVLLKKKFADTQELEQKLIKALDGIESLRYFL</sequence>
<name>A0A8D5ZDH7_9CREN</name>
<gene>
    <name evidence="1" type="ORF">KN1_04150</name>
</gene>
<proteinExistence type="predicted"/>
<dbReference type="EMBL" id="AP024597">
    <property type="protein sequence ID" value="BCU69118.1"/>
    <property type="molecule type" value="Genomic_DNA"/>
</dbReference>
<dbReference type="RefSeq" id="WP_221289178.1">
    <property type="nucleotide sequence ID" value="NZ_AP024597.1"/>
</dbReference>
<evidence type="ECO:0000313" key="1">
    <source>
        <dbReference type="EMBL" id="BCU69118.1"/>
    </source>
</evidence>
<evidence type="ECO:0000313" key="2">
    <source>
        <dbReference type="Proteomes" id="UP000825123"/>
    </source>
</evidence>
<accession>A0A8D5ZDH7</accession>
<dbReference type="GeneID" id="66162163"/>
<protein>
    <submittedName>
        <fullName evidence="1">Uncharacterized protein</fullName>
    </submittedName>
</protein>
<dbReference type="Proteomes" id="UP000825123">
    <property type="component" value="Chromosome"/>
</dbReference>